<dbReference type="Gene3D" id="3.40.50.300">
    <property type="entry name" value="P-loop containing nucleotide triphosphate hydrolases"/>
    <property type="match status" value="1"/>
</dbReference>
<protein>
    <submittedName>
        <fullName evidence="6">GspE/PulE family protein</fullName>
    </submittedName>
</protein>
<reference evidence="6 7" key="1">
    <citation type="submission" date="2022-01" db="EMBL/GenBank/DDBJ databases">
        <title>Paraglaciecola sp. G1-23.</title>
        <authorList>
            <person name="Jin M.S."/>
            <person name="Han D.M."/>
            <person name="Kim H.M."/>
            <person name="Jeon C.O."/>
        </authorList>
    </citation>
    <scope>NUCLEOTIDE SEQUENCE [LARGE SCALE GENOMIC DNA]</scope>
    <source>
        <strain evidence="6 7">G1-23</strain>
    </source>
</reference>
<keyword evidence="3" id="KW-0067">ATP-binding</keyword>
<sequence>MKSRVKIRLGDLLLQNGIINEQQLNQALTTQKQSGRRLGYILTELGFIVENQLLAFLSQHLKVPLIDINQYNVSPAIVNLLPEVQARRYRALVIQDKGDKLLVAMSDPADLAAIDVLSGILPKPIDVGVVREAELLQAFDGLYRRTEEIASFAQELAEEYQDDVDFDFDTGVGDDQDTTVARLLQSIFEDALQAKASDIHIEPDDALLRIRMRVDGVLQENVIQEKNIASALVLRLKLMSGLDISEKRLPQDGRTTTRVKGHTIDVRVSTMPIHGGESVVMRLLDQSAGLLSLDQTGMPSSLLTRFRNLLHRPHGMILVTGPTGSGKTTTLYGALSELNQASTKIITVEDPIEYRLPRINQVQTNSKIGLHFSNVLRTTLRQDPDIIMVGEMRDQETVEVGLRGALTGHLVLSTLHTNDAISSAIRLLDMGAPGYLVASSLRAIVAQRLVRKICENCREDYSLKNEELTWLQNLDDSLEKVAFKKGKGCQSCNNTGYKGRVGVFELLEMTENMMNALKNNDTASFTQFAQASPGFIPLAKVALMYAKMGITTVDEVLKLIEMVSEEQTARTDEIHEQEELATVIADQKGDIESSNKTQASNRFELEPKIDPLGDDDGSL</sequence>
<dbReference type="Gene3D" id="3.30.450.90">
    <property type="match status" value="1"/>
</dbReference>
<dbReference type="CDD" id="cd01129">
    <property type="entry name" value="PulE-GspE-like"/>
    <property type="match status" value="1"/>
</dbReference>
<dbReference type="Pfam" id="PF00437">
    <property type="entry name" value="T2SSE"/>
    <property type="match status" value="1"/>
</dbReference>
<accession>A0ABS9D369</accession>
<dbReference type="PROSITE" id="PS00662">
    <property type="entry name" value="T2SP_E"/>
    <property type="match status" value="1"/>
</dbReference>
<evidence type="ECO:0000256" key="2">
    <source>
        <dbReference type="ARBA" id="ARBA00022741"/>
    </source>
</evidence>
<dbReference type="SUPFAM" id="SSF160246">
    <property type="entry name" value="EspE N-terminal domain-like"/>
    <property type="match status" value="1"/>
</dbReference>
<dbReference type="InterPro" id="IPR007831">
    <property type="entry name" value="T2SS_GspE_N"/>
</dbReference>
<keyword evidence="7" id="KW-1185">Reference proteome</keyword>
<dbReference type="Pfam" id="PF05157">
    <property type="entry name" value="MshEN"/>
    <property type="match status" value="1"/>
</dbReference>
<proteinExistence type="inferred from homology"/>
<evidence type="ECO:0000256" key="1">
    <source>
        <dbReference type="ARBA" id="ARBA00006611"/>
    </source>
</evidence>
<dbReference type="InterPro" id="IPR037257">
    <property type="entry name" value="T2SS_E_N_sf"/>
</dbReference>
<organism evidence="6 7">
    <name type="scientific">Paraglaciecola algarum</name>
    <dbReference type="NCBI Taxonomy" id="3050085"/>
    <lineage>
        <taxon>Bacteria</taxon>
        <taxon>Pseudomonadati</taxon>
        <taxon>Pseudomonadota</taxon>
        <taxon>Gammaproteobacteria</taxon>
        <taxon>Alteromonadales</taxon>
        <taxon>Alteromonadaceae</taxon>
        <taxon>Paraglaciecola</taxon>
    </lineage>
</organism>
<gene>
    <name evidence="6" type="ORF">L0668_04565</name>
</gene>
<evidence type="ECO:0000256" key="4">
    <source>
        <dbReference type="SAM" id="MobiDB-lite"/>
    </source>
</evidence>
<comment type="similarity">
    <text evidence="1">Belongs to the GSP E family.</text>
</comment>
<dbReference type="PANTHER" id="PTHR30258">
    <property type="entry name" value="TYPE II SECRETION SYSTEM PROTEIN GSPE-RELATED"/>
    <property type="match status" value="1"/>
</dbReference>
<dbReference type="Proteomes" id="UP001521137">
    <property type="component" value="Unassembled WGS sequence"/>
</dbReference>
<dbReference type="EMBL" id="JAKGAS010000002">
    <property type="protein sequence ID" value="MCF2947369.1"/>
    <property type="molecule type" value="Genomic_DNA"/>
</dbReference>
<evidence type="ECO:0000256" key="3">
    <source>
        <dbReference type="ARBA" id="ARBA00022840"/>
    </source>
</evidence>
<evidence type="ECO:0000313" key="6">
    <source>
        <dbReference type="EMBL" id="MCF2947369.1"/>
    </source>
</evidence>
<keyword evidence="2" id="KW-0547">Nucleotide-binding</keyword>
<dbReference type="InterPro" id="IPR001482">
    <property type="entry name" value="T2SS/T4SS_dom"/>
</dbReference>
<comment type="caution">
    <text evidence="6">The sequence shown here is derived from an EMBL/GenBank/DDBJ whole genome shotgun (WGS) entry which is preliminary data.</text>
</comment>
<dbReference type="PANTHER" id="PTHR30258:SF29">
    <property type="entry name" value="MSHA PILUS ASSEMBLY ATPASE MSHE"/>
    <property type="match status" value="1"/>
</dbReference>
<dbReference type="SUPFAM" id="SSF52540">
    <property type="entry name" value="P-loop containing nucleoside triphosphate hydrolases"/>
    <property type="match status" value="1"/>
</dbReference>
<name>A0ABS9D369_9ALTE</name>
<feature type="region of interest" description="Disordered" evidence="4">
    <location>
        <begin position="584"/>
        <end position="619"/>
    </location>
</feature>
<evidence type="ECO:0000313" key="7">
    <source>
        <dbReference type="Proteomes" id="UP001521137"/>
    </source>
</evidence>
<dbReference type="RefSeq" id="WP_235310898.1">
    <property type="nucleotide sequence ID" value="NZ_JAKGAS010000002.1"/>
</dbReference>
<evidence type="ECO:0000259" key="5">
    <source>
        <dbReference type="PROSITE" id="PS00662"/>
    </source>
</evidence>
<feature type="domain" description="Bacterial type II secretion system protein E" evidence="5">
    <location>
        <begin position="380"/>
        <end position="394"/>
    </location>
</feature>
<dbReference type="InterPro" id="IPR027417">
    <property type="entry name" value="P-loop_NTPase"/>
</dbReference>
<dbReference type="Gene3D" id="3.30.300.160">
    <property type="entry name" value="Type II secretion system, protein E, N-terminal domain"/>
    <property type="match status" value="1"/>
</dbReference>